<sequence length="238" mass="27037">MIEDMHEANFNYTLTAVLSASVRLASNAPHAVIFRELFVANTDNRTGHDMMRALQNDVKRLSYDGLHTLRFTFYSKRAAARWLLKALRFQKAVIVLQDTTRRGVDEGTGHYNAAQLELQYAIRIYGGGSLGLVALARAFTQFSEAKVLDVEYARASQTEIYDNRYHTIRFAQATCPLSLRGVTRIVLDGTVINIHHFQQNLRRPCVRCLNPRHGTKRCTIAPAKVETMRVRTLRQATL</sequence>
<name>A0A225WRY2_9STRA</name>
<protein>
    <submittedName>
        <fullName evidence="1">Uncharacterized protein</fullName>
    </submittedName>
</protein>
<evidence type="ECO:0000313" key="1">
    <source>
        <dbReference type="EMBL" id="OWZ20342.1"/>
    </source>
</evidence>
<comment type="caution">
    <text evidence="1">The sequence shown here is derived from an EMBL/GenBank/DDBJ whole genome shotgun (WGS) entry which is preliminary data.</text>
</comment>
<dbReference type="OrthoDB" id="126830at2759"/>
<gene>
    <name evidence="1" type="ORF">PHMEG_0005255</name>
</gene>
<dbReference type="Proteomes" id="UP000198211">
    <property type="component" value="Unassembled WGS sequence"/>
</dbReference>
<keyword evidence="2" id="KW-1185">Reference proteome</keyword>
<evidence type="ECO:0000313" key="2">
    <source>
        <dbReference type="Proteomes" id="UP000198211"/>
    </source>
</evidence>
<dbReference type="AlphaFoldDB" id="A0A225WRY2"/>
<proteinExistence type="predicted"/>
<organism evidence="1 2">
    <name type="scientific">Phytophthora megakarya</name>
    <dbReference type="NCBI Taxonomy" id="4795"/>
    <lineage>
        <taxon>Eukaryota</taxon>
        <taxon>Sar</taxon>
        <taxon>Stramenopiles</taxon>
        <taxon>Oomycota</taxon>
        <taxon>Peronosporomycetes</taxon>
        <taxon>Peronosporales</taxon>
        <taxon>Peronosporaceae</taxon>
        <taxon>Phytophthora</taxon>
    </lineage>
</organism>
<accession>A0A225WRY2</accession>
<dbReference type="EMBL" id="NBNE01000334">
    <property type="protein sequence ID" value="OWZ20342.1"/>
    <property type="molecule type" value="Genomic_DNA"/>
</dbReference>
<reference evidence="2" key="1">
    <citation type="submission" date="2017-03" db="EMBL/GenBank/DDBJ databases">
        <title>Phytopthora megakarya and P. palmivora, two closely related causual agents of cacao black pod achieved similar genome size and gene model numbers by different mechanisms.</title>
        <authorList>
            <person name="Ali S."/>
            <person name="Shao J."/>
            <person name="Larry D.J."/>
            <person name="Kronmiller B."/>
            <person name="Shen D."/>
            <person name="Strem M.D."/>
            <person name="Melnick R.L."/>
            <person name="Guiltinan M.J."/>
            <person name="Tyler B.M."/>
            <person name="Meinhardt L.W."/>
            <person name="Bailey B.A."/>
        </authorList>
    </citation>
    <scope>NUCLEOTIDE SEQUENCE [LARGE SCALE GENOMIC DNA]</scope>
    <source>
        <strain evidence="2">zdho120</strain>
    </source>
</reference>